<evidence type="ECO:0000313" key="4">
    <source>
        <dbReference type="Proteomes" id="UP000758155"/>
    </source>
</evidence>
<sequence length="398" mass="43279">MSQADVSSFNWPTAASGATNVPMFTLDPVPARSTVPFMKASTVSWLPITQPAGTGILSSVKTVHTTVTSIVLEDPAAGFSTAWLIHQTKPLDFVAPLRPTKISNPAPEMTVAAFEFYTPTADASVADPADATPTKSKSGPTPAAYPSDTHTTFASNNFGAKITGIVVGSVVFVFLVGLALTYWRARHRTAEANESVPVDMEAILEEKRKRAEYLGLQRWSSRSNPRSMDRFLELRAKMAANAAAKKGDTEVKGAEGTILEIQNPQVRHDQARRPSGLEMHPPARAAAECNDSYNECAGTKQSTTQRTAAMSSETPINAEDCKIGHIPLPVFIPMYIFTPSLLAIMVYFVYLKTVKMYRDKTQLAKQDEEAAPGMVKEVEVTQDVEQQVRAFIDGVPKK</sequence>
<keyword evidence="2" id="KW-0812">Transmembrane</keyword>
<feature type="transmembrane region" description="Helical" evidence="2">
    <location>
        <begin position="330"/>
        <end position="350"/>
    </location>
</feature>
<organism evidence="3 4">
    <name type="scientific">Didymella heteroderae</name>
    <dbReference type="NCBI Taxonomy" id="1769908"/>
    <lineage>
        <taxon>Eukaryota</taxon>
        <taxon>Fungi</taxon>
        <taxon>Dikarya</taxon>
        <taxon>Ascomycota</taxon>
        <taxon>Pezizomycotina</taxon>
        <taxon>Dothideomycetes</taxon>
        <taxon>Pleosporomycetidae</taxon>
        <taxon>Pleosporales</taxon>
        <taxon>Pleosporineae</taxon>
        <taxon>Didymellaceae</taxon>
        <taxon>Didymella</taxon>
    </lineage>
</organism>
<name>A0A9P4WUC2_9PLEO</name>
<reference evidence="3" key="1">
    <citation type="submission" date="2019-04" db="EMBL/GenBank/DDBJ databases">
        <title>Sequencing of skin fungus with MAO and IRED activity.</title>
        <authorList>
            <person name="Marsaioli A.J."/>
            <person name="Bonatto J.M.C."/>
            <person name="Reis Junior O."/>
        </authorList>
    </citation>
    <scope>NUCLEOTIDE SEQUENCE</scope>
    <source>
        <strain evidence="3">28M1</strain>
    </source>
</reference>
<evidence type="ECO:0000256" key="2">
    <source>
        <dbReference type="SAM" id="Phobius"/>
    </source>
</evidence>
<keyword evidence="4" id="KW-1185">Reference proteome</keyword>
<comment type="caution">
    <text evidence="3">The sequence shown here is derived from an EMBL/GenBank/DDBJ whole genome shotgun (WGS) entry which is preliminary data.</text>
</comment>
<feature type="transmembrane region" description="Helical" evidence="2">
    <location>
        <begin position="162"/>
        <end position="183"/>
    </location>
</feature>
<protein>
    <submittedName>
        <fullName evidence="3">Uncharacterized protein</fullName>
    </submittedName>
</protein>
<evidence type="ECO:0000313" key="3">
    <source>
        <dbReference type="EMBL" id="KAF3041961.1"/>
    </source>
</evidence>
<gene>
    <name evidence="3" type="ORF">E8E12_009061</name>
</gene>
<dbReference type="AlphaFoldDB" id="A0A9P4WUC2"/>
<keyword evidence="2" id="KW-1133">Transmembrane helix</keyword>
<keyword evidence="2" id="KW-0472">Membrane</keyword>
<dbReference type="Proteomes" id="UP000758155">
    <property type="component" value="Unassembled WGS sequence"/>
</dbReference>
<evidence type="ECO:0000256" key="1">
    <source>
        <dbReference type="SAM" id="MobiDB-lite"/>
    </source>
</evidence>
<proteinExistence type="predicted"/>
<dbReference type="EMBL" id="SWKV01000018">
    <property type="protein sequence ID" value="KAF3041961.1"/>
    <property type="molecule type" value="Genomic_DNA"/>
</dbReference>
<dbReference type="OrthoDB" id="3794851at2759"/>
<feature type="region of interest" description="Disordered" evidence="1">
    <location>
        <begin position="125"/>
        <end position="146"/>
    </location>
</feature>
<accession>A0A9P4WUC2</accession>